<dbReference type="SUPFAM" id="SSF103473">
    <property type="entry name" value="MFS general substrate transporter"/>
    <property type="match status" value="1"/>
</dbReference>
<keyword evidence="10" id="KW-1185">Reference proteome</keyword>
<dbReference type="GO" id="GO:0022857">
    <property type="term" value="F:transmembrane transporter activity"/>
    <property type="evidence" value="ECO:0007669"/>
    <property type="project" value="InterPro"/>
</dbReference>
<dbReference type="PANTHER" id="PTHR43266:SF2">
    <property type="entry name" value="MAJOR FACILITATOR SUPERFAMILY (MFS) PROFILE DOMAIN-CONTAINING PROTEIN"/>
    <property type="match status" value="1"/>
</dbReference>
<dbReference type="GO" id="GO:0005886">
    <property type="term" value="C:plasma membrane"/>
    <property type="evidence" value="ECO:0007669"/>
    <property type="project" value="UniProtKB-SubCell"/>
</dbReference>
<evidence type="ECO:0000313" key="10">
    <source>
        <dbReference type="Proteomes" id="UP000675781"/>
    </source>
</evidence>
<dbReference type="Pfam" id="PF07690">
    <property type="entry name" value="MFS_1"/>
    <property type="match status" value="1"/>
</dbReference>
<feature type="transmembrane region" description="Helical" evidence="8">
    <location>
        <begin position="189"/>
        <end position="210"/>
    </location>
</feature>
<protein>
    <submittedName>
        <fullName evidence="9">MFS transporter</fullName>
    </submittedName>
</protein>
<dbReference type="InterPro" id="IPR011701">
    <property type="entry name" value="MFS"/>
</dbReference>
<evidence type="ECO:0000256" key="7">
    <source>
        <dbReference type="SAM" id="MobiDB-lite"/>
    </source>
</evidence>
<name>A0A941EXT5_9ACTN</name>
<feature type="transmembrane region" description="Helical" evidence="8">
    <location>
        <begin position="309"/>
        <end position="330"/>
    </location>
</feature>
<evidence type="ECO:0000256" key="4">
    <source>
        <dbReference type="ARBA" id="ARBA00022692"/>
    </source>
</evidence>
<evidence type="ECO:0000256" key="8">
    <source>
        <dbReference type="SAM" id="Phobius"/>
    </source>
</evidence>
<evidence type="ECO:0000256" key="5">
    <source>
        <dbReference type="ARBA" id="ARBA00022989"/>
    </source>
</evidence>
<gene>
    <name evidence="9" type="ORF">KDL01_37305</name>
</gene>
<organism evidence="9 10">
    <name type="scientific">Actinospica durhamensis</name>
    <dbReference type="NCBI Taxonomy" id="1508375"/>
    <lineage>
        <taxon>Bacteria</taxon>
        <taxon>Bacillati</taxon>
        <taxon>Actinomycetota</taxon>
        <taxon>Actinomycetes</taxon>
        <taxon>Catenulisporales</taxon>
        <taxon>Actinospicaceae</taxon>
        <taxon>Actinospica</taxon>
    </lineage>
</organism>
<feature type="compositionally biased region" description="Low complexity" evidence="7">
    <location>
        <begin position="451"/>
        <end position="473"/>
    </location>
</feature>
<feature type="transmembrane region" description="Helical" evidence="8">
    <location>
        <begin position="71"/>
        <end position="94"/>
    </location>
</feature>
<dbReference type="InterPro" id="IPR036259">
    <property type="entry name" value="MFS_trans_sf"/>
</dbReference>
<feature type="transmembrane region" description="Helical" evidence="8">
    <location>
        <begin position="160"/>
        <end position="183"/>
    </location>
</feature>
<feature type="transmembrane region" description="Helical" evidence="8">
    <location>
        <begin position="248"/>
        <end position="268"/>
    </location>
</feature>
<keyword evidence="4 8" id="KW-0812">Transmembrane</keyword>
<feature type="transmembrane region" description="Helical" evidence="8">
    <location>
        <begin position="370"/>
        <end position="392"/>
    </location>
</feature>
<dbReference type="PANTHER" id="PTHR43266">
    <property type="entry name" value="MACROLIDE-EFFLUX PROTEIN"/>
    <property type="match status" value="1"/>
</dbReference>
<feature type="transmembrane region" description="Helical" evidence="8">
    <location>
        <begin position="336"/>
        <end position="358"/>
    </location>
</feature>
<feature type="transmembrane region" description="Helical" evidence="8">
    <location>
        <begin position="274"/>
        <end position="297"/>
    </location>
</feature>
<evidence type="ECO:0000256" key="2">
    <source>
        <dbReference type="ARBA" id="ARBA00022448"/>
    </source>
</evidence>
<feature type="region of interest" description="Disordered" evidence="7">
    <location>
        <begin position="439"/>
        <end position="473"/>
    </location>
</feature>
<keyword evidence="5 8" id="KW-1133">Transmembrane helix</keyword>
<evidence type="ECO:0000256" key="6">
    <source>
        <dbReference type="ARBA" id="ARBA00023136"/>
    </source>
</evidence>
<keyword evidence="6 8" id="KW-0472">Membrane</keyword>
<feature type="transmembrane region" description="Helical" evidence="8">
    <location>
        <begin position="101"/>
        <end position="118"/>
    </location>
</feature>
<evidence type="ECO:0000313" key="9">
    <source>
        <dbReference type="EMBL" id="MBR7838986.1"/>
    </source>
</evidence>
<evidence type="ECO:0000256" key="3">
    <source>
        <dbReference type="ARBA" id="ARBA00022475"/>
    </source>
</evidence>
<proteinExistence type="predicted"/>
<comment type="caution">
    <text evidence="9">The sequence shown here is derived from an EMBL/GenBank/DDBJ whole genome shotgun (WGS) entry which is preliminary data.</text>
</comment>
<dbReference type="RefSeq" id="WP_212533432.1">
    <property type="nucleotide sequence ID" value="NZ_JAGSOG010000359.1"/>
</dbReference>
<feature type="transmembrane region" description="Helical" evidence="8">
    <location>
        <begin position="398"/>
        <end position="416"/>
    </location>
</feature>
<dbReference type="Proteomes" id="UP000675781">
    <property type="component" value="Unassembled WGS sequence"/>
</dbReference>
<feature type="transmembrane region" description="Helical" evidence="8">
    <location>
        <begin position="39"/>
        <end position="65"/>
    </location>
</feature>
<keyword evidence="3" id="KW-1003">Cell membrane</keyword>
<feature type="transmembrane region" description="Helical" evidence="8">
    <location>
        <begin position="124"/>
        <end position="148"/>
    </location>
</feature>
<accession>A0A941EXT5</accession>
<keyword evidence="2" id="KW-0813">Transport</keyword>
<dbReference type="EMBL" id="JAGSOG010000359">
    <property type="protein sequence ID" value="MBR7838986.1"/>
    <property type="molecule type" value="Genomic_DNA"/>
</dbReference>
<sequence>MRTPPRGGYARGALSSWFMGRRTGTSSEEVDPAVGKRAWLLLMGSLISAVGDRFAAIAYALFAVAVHSPGLLSAVFAAELIPPLLFGLIGGVVTDKFLRRWLWPAVLALQAVCFLGMSRTQAPWAIVALVATSSSLAALIGPVGTVLLRLVTDASRHTNVARWSGICDGFAAVGGTVAAAATFQASATHVLFLVDAASFVGLAALGAVAMRGLTLPRPARGTSVRPADALVGFARLTSPRAFGGPGTAMLVGVMFGTSLEGIVGVFFLRDVMRVAPTMYGVVIGSWSVGMLLGPALFRFRAHLQGATWWRFMPTCALAMGACIAVPAVLVDQWATIAAFVLGGAANGLFNVGITSAIFRGVDQDEQGRAWSAFGILGGTCALLGYLTGAAFGSTHARLTMLASGALPAAVGILALVSGPRELRGGRGLRGLRGRGLRGGAHLAEPVTGSHSPAPSADAAAATTTAPSSGPAAV</sequence>
<comment type="subcellular location">
    <subcellularLocation>
        <location evidence="1">Cell membrane</location>
        <topology evidence="1">Multi-pass membrane protein</topology>
    </subcellularLocation>
</comment>
<dbReference type="Gene3D" id="1.20.1250.20">
    <property type="entry name" value="MFS general substrate transporter like domains"/>
    <property type="match status" value="1"/>
</dbReference>
<dbReference type="AlphaFoldDB" id="A0A941EXT5"/>
<evidence type="ECO:0000256" key="1">
    <source>
        <dbReference type="ARBA" id="ARBA00004651"/>
    </source>
</evidence>
<reference evidence="9" key="1">
    <citation type="submission" date="2021-04" db="EMBL/GenBank/DDBJ databases">
        <title>Genome based classification of Actinospica acidithermotolerans sp. nov., an actinobacterium isolated from an Indonesian hot spring.</title>
        <authorList>
            <person name="Kusuma A.B."/>
            <person name="Putra K.E."/>
            <person name="Nafisah S."/>
            <person name="Loh J."/>
            <person name="Nouioui I."/>
            <person name="Goodfellow M."/>
        </authorList>
    </citation>
    <scope>NUCLEOTIDE SEQUENCE</scope>
    <source>
        <strain evidence="9">CSCA 57</strain>
    </source>
</reference>